<dbReference type="Gene3D" id="2.60.40.10">
    <property type="entry name" value="Immunoglobulins"/>
    <property type="match status" value="1"/>
</dbReference>
<organism evidence="5">
    <name type="scientific">Soboliphyme baturini</name>
    <dbReference type="NCBI Taxonomy" id="241478"/>
    <lineage>
        <taxon>Eukaryota</taxon>
        <taxon>Metazoa</taxon>
        <taxon>Ecdysozoa</taxon>
        <taxon>Nematoda</taxon>
        <taxon>Enoplea</taxon>
        <taxon>Dorylaimia</taxon>
        <taxon>Dioctophymatida</taxon>
        <taxon>Dioctophymatoidea</taxon>
        <taxon>Soboliphymatidae</taxon>
        <taxon>Soboliphyme</taxon>
    </lineage>
</organism>
<evidence type="ECO:0000313" key="5">
    <source>
        <dbReference type="WBParaSite" id="SBAD_0000154401-mRNA-1"/>
    </source>
</evidence>
<reference evidence="5" key="1">
    <citation type="submission" date="2016-06" db="UniProtKB">
        <authorList>
            <consortium name="WormBaseParasite"/>
        </authorList>
    </citation>
    <scope>IDENTIFICATION</scope>
</reference>
<feature type="signal peptide" evidence="1">
    <location>
        <begin position="1"/>
        <end position="19"/>
    </location>
</feature>
<evidence type="ECO:0000313" key="4">
    <source>
        <dbReference type="Proteomes" id="UP000270296"/>
    </source>
</evidence>
<dbReference type="PROSITE" id="PS50835">
    <property type="entry name" value="IG_LIKE"/>
    <property type="match status" value="1"/>
</dbReference>
<dbReference type="InterPro" id="IPR007110">
    <property type="entry name" value="Ig-like_dom"/>
</dbReference>
<gene>
    <name evidence="3" type="ORF">SBAD_LOCUS1473</name>
</gene>
<dbReference type="AlphaFoldDB" id="A0A183ICX9"/>
<proteinExistence type="predicted"/>
<feature type="chain" id="PRO_5043139953" evidence="1">
    <location>
        <begin position="20"/>
        <end position="267"/>
    </location>
</feature>
<evidence type="ECO:0000259" key="2">
    <source>
        <dbReference type="PROSITE" id="PS50835"/>
    </source>
</evidence>
<dbReference type="EMBL" id="UZAM01006837">
    <property type="protein sequence ID" value="VDO94447.1"/>
    <property type="molecule type" value="Genomic_DNA"/>
</dbReference>
<dbReference type="SUPFAM" id="SSF48726">
    <property type="entry name" value="Immunoglobulin"/>
    <property type="match status" value="1"/>
</dbReference>
<evidence type="ECO:0000256" key="1">
    <source>
        <dbReference type="SAM" id="SignalP"/>
    </source>
</evidence>
<feature type="domain" description="Ig-like" evidence="2">
    <location>
        <begin position="227"/>
        <end position="267"/>
    </location>
</feature>
<dbReference type="WBParaSite" id="SBAD_0000154401-mRNA-1">
    <property type="protein sequence ID" value="SBAD_0000154401-mRNA-1"/>
    <property type="gene ID" value="SBAD_0000154401"/>
</dbReference>
<accession>A0A183ICX9</accession>
<dbReference type="OrthoDB" id="5970915at2759"/>
<protein>
    <submittedName>
        <fullName evidence="5">Ig-like domain-containing protein</fullName>
    </submittedName>
</protein>
<dbReference type="InterPro" id="IPR036179">
    <property type="entry name" value="Ig-like_dom_sf"/>
</dbReference>
<reference evidence="3 4" key="2">
    <citation type="submission" date="2018-11" db="EMBL/GenBank/DDBJ databases">
        <authorList>
            <consortium name="Pathogen Informatics"/>
        </authorList>
    </citation>
    <scope>NUCLEOTIDE SEQUENCE [LARGE SCALE GENOMIC DNA]</scope>
</reference>
<name>A0A183ICX9_9BILA</name>
<keyword evidence="4" id="KW-1185">Reference proteome</keyword>
<evidence type="ECO:0000313" key="3">
    <source>
        <dbReference type="EMBL" id="VDO94447.1"/>
    </source>
</evidence>
<dbReference type="Proteomes" id="UP000270296">
    <property type="component" value="Unassembled WGS sequence"/>
</dbReference>
<keyword evidence="1" id="KW-0732">Signal</keyword>
<dbReference type="InterPro" id="IPR013783">
    <property type="entry name" value="Ig-like_fold"/>
</dbReference>
<sequence length="267" mass="30492">MYALLLVCLVVGFVSLTNAEDSLEVVKENAKFKGNFLYGGRGEKFKLACVAPADLPRKDRSNLIWFEKDRNVCGEKLCEAVEQKYKHSARVIEWTLKEDTVLTCAYIAEPTQWKNVSVHVFADSGFHSDLYEVRPHAAKILLCIVICNYFDWSQRSCRFLPRPRQCASLMWWQLQILLTLMTVLPNNGTLSFAKTYLVDSGVYFCRSTVDKTKRGSIIVVKGKAHIPERNTGSINRLQGDNLEIHCDVYGYPLPTVTWKRDNEDLSK</sequence>